<feature type="transmembrane region" description="Helical" evidence="11">
    <location>
        <begin position="114"/>
        <end position="134"/>
    </location>
</feature>
<dbReference type="Pfam" id="PF02653">
    <property type="entry name" value="BPD_transp_2"/>
    <property type="match status" value="1"/>
</dbReference>
<accession>A0A4Q9UZ48</accession>
<comment type="subcellular location">
    <subcellularLocation>
        <location evidence="1">Cell membrane</location>
        <topology evidence="1">Multi-pass membrane protein</topology>
    </subcellularLocation>
</comment>
<feature type="transmembrane region" description="Helical" evidence="11">
    <location>
        <begin position="287"/>
        <end position="308"/>
    </location>
</feature>
<evidence type="ECO:0000256" key="2">
    <source>
        <dbReference type="ARBA" id="ARBA00022448"/>
    </source>
</evidence>
<dbReference type="GO" id="GO:0022857">
    <property type="term" value="F:transmembrane transporter activity"/>
    <property type="evidence" value="ECO:0007669"/>
    <property type="project" value="InterPro"/>
</dbReference>
<evidence type="ECO:0000256" key="3">
    <source>
        <dbReference type="ARBA" id="ARBA00022475"/>
    </source>
</evidence>
<dbReference type="PANTHER" id="PTHR32196">
    <property type="entry name" value="ABC TRANSPORTER PERMEASE PROTEIN YPHD-RELATED-RELATED"/>
    <property type="match status" value="1"/>
</dbReference>
<name>A0A4Q9UZ48_9ACTO</name>
<feature type="transmembrane region" description="Helical" evidence="11">
    <location>
        <begin position="75"/>
        <end position="108"/>
    </location>
</feature>
<evidence type="ECO:0000313" key="13">
    <source>
        <dbReference type="Proteomes" id="UP000293036"/>
    </source>
</evidence>
<feature type="transmembrane region" description="Helical" evidence="11">
    <location>
        <begin position="211"/>
        <end position="232"/>
    </location>
</feature>
<keyword evidence="5" id="KW-0762">Sugar transport</keyword>
<dbReference type="EMBL" id="SJDT01000006">
    <property type="protein sequence ID" value="TBW20989.1"/>
    <property type="molecule type" value="Genomic_DNA"/>
</dbReference>
<dbReference type="InterPro" id="IPR001851">
    <property type="entry name" value="ABC_transp_permease"/>
</dbReference>
<sequence length="419" mass="44255">MSSIKQLLGGNLRQLTMVLVLVLEVLFFNWKTGGTVISAQNLQNVISGNAYVLILAMGMVLVIIAGHIDLSVGSVAAVVGIVLAIMTTVNGMPWYLGLLIAIGCGVLAGIWNGFWVSMIGVPAFVVTLAGMLFFRGLNQWIGKSTSIPVPEQIKFLGSGYMNWLPPLSFGNWIVNTETIILAVLATIVTAILKLRRRVRLTKAGAEVNPTWVFIAQLVFIGVAIIGLGWVFATGRPGTSFPISGLIVVALFLIYNFLARNTPLGRGVYAVGGNRTAAALTGISVRRINFFVMFNSALLASIAAVVFVGRSNASTPFDGQNWELDAIASVFIGGASVWGGIGTLGGTMVGAMVMAFLNNGLQLLGAGAHVTSMVKGLVLLAAVAFDVISKMQGRPSIIGTITKSFKKDKESAEQPNPVQA</sequence>
<protein>
    <recommendedName>
        <fullName evidence="10">Xylose transport system permease protein XylH</fullName>
    </recommendedName>
</protein>
<feature type="transmembrane region" description="Helical" evidence="11">
    <location>
        <begin position="169"/>
        <end position="191"/>
    </location>
</feature>
<keyword evidence="13" id="KW-1185">Reference proteome</keyword>
<evidence type="ECO:0000256" key="7">
    <source>
        <dbReference type="ARBA" id="ARBA00022989"/>
    </source>
</evidence>
<evidence type="ECO:0000256" key="9">
    <source>
        <dbReference type="ARBA" id="ARBA00035611"/>
    </source>
</evidence>
<keyword evidence="6 11" id="KW-0812">Transmembrane</keyword>
<evidence type="ECO:0000256" key="5">
    <source>
        <dbReference type="ARBA" id="ARBA00022597"/>
    </source>
</evidence>
<organism evidence="12 13">
    <name type="scientific">Arcanobacterium bovis</name>
    <dbReference type="NCBI Taxonomy" id="2529275"/>
    <lineage>
        <taxon>Bacteria</taxon>
        <taxon>Bacillati</taxon>
        <taxon>Actinomycetota</taxon>
        <taxon>Actinomycetes</taxon>
        <taxon>Actinomycetales</taxon>
        <taxon>Actinomycetaceae</taxon>
        <taxon>Arcanobacterium</taxon>
    </lineage>
</organism>
<dbReference type="CDD" id="cd06579">
    <property type="entry name" value="TM_PBP1_transp_AraH_like"/>
    <property type="match status" value="1"/>
</dbReference>
<dbReference type="OrthoDB" id="3468954at2"/>
<feature type="transmembrane region" description="Helical" evidence="11">
    <location>
        <begin position="50"/>
        <end position="68"/>
    </location>
</feature>
<keyword evidence="4" id="KW-0997">Cell inner membrane</keyword>
<comment type="caution">
    <text evidence="12">The sequence shown here is derived from an EMBL/GenBank/DDBJ whole genome shotgun (WGS) entry which is preliminary data.</text>
</comment>
<keyword evidence="3" id="KW-1003">Cell membrane</keyword>
<feature type="transmembrane region" description="Helical" evidence="11">
    <location>
        <begin position="362"/>
        <end position="387"/>
    </location>
</feature>
<comment type="function">
    <text evidence="9">Part of the binding-protein-dependent transport system for D-xylose. Probably responsible for the translocation of the substrate across the membrane.</text>
</comment>
<feature type="transmembrane region" description="Helical" evidence="11">
    <location>
        <begin position="239"/>
        <end position="257"/>
    </location>
</feature>
<feature type="transmembrane region" description="Helical" evidence="11">
    <location>
        <begin position="329"/>
        <end position="356"/>
    </location>
</feature>
<dbReference type="GO" id="GO:0005886">
    <property type="term" value="C:plasma membrane"/>
    <property type="evidence" value="ECO:0007669"/>
    <property type="project" value="UniProtKB-SubCell"/>
</dbReference>
<dbReference type="Proteomes" id="UP000293036">
    <property type="component" value="Unassembled WGS sequence"/>
</dbReference>
<evidence type="ECO:0000256" key="8">
    <source>
        <dbReference type="ARBA" id="ARBA00023136"/>
    </source>
</evidence>
<proteinExistence type="predicted"/>
<evidence type="ECO:0000256" key="6">
    <source>
        <dbReference type="ARBA" id="ARBA00022692"/>
    </source>
</evidence>
<dbReference type="AlphaFoldDB" id="A0A4Q9UZ48"/>
<reference evidence="12 13" key="1">
    <citation type="submission" date="2019-02" db="EMBL/GenBank/DDBJ databases">
        <title>Arcanobacterium bovis sp. nov., isolated from the milk of a cow with mastitis.</title>
        <authorList>
            <person name="Sammra O."/>
            <person name="Foster G."/>
            <person name="Hassan A."/>
            <person name="Alssahen M."/>
            <person name="Laemmler C."/>
            <person name="Borowiak M."/>
            <person name="Malorny B."/>
            <person name="Abdulmawjood A."/>
        </authorList>
    </citation>
    <scope>NUCLEOTIDE SEQUENCE [LARGE SCALE GENOMIC DNA]</scope>
    <source>
        <strain evidence="12 13">C605018/01/1</strain>
    </source>
</reference>
<evidence type="ECO:0000313" key="12">
    <source>
        <dbReference type="EMBL" id="TBW20989.1"/>
    </source>
</evidence>
<dbReference type="PANTHER" id="PTHR32196:SF32">
    <property type="entry name" value="XYLOSE TRANSPORT SYSTEM PERMEASE PROTEIN XYLH"/>
    <property type="match status" value="1"/>
</dbReference>
<evidence type="ECO:0000256" key="10">
    <source>
        <dbReference type="ARBA" id="ARBA00035686"/>
    </source>
</evidence>
<keyword evidence="2" id="KW-0813">Transport</keyword>
<evidence type="ECO:0000256" key="11">
    <source>
        <dbReference type="SAM" id="Phobius"/>
    </source>
</evidence>
<evidence type="ECO:0000256" key="1">
    <source>
        <dbReference type="ARBA" id="ARBA00004651"/>
    </source>
</evidence>
<gene>
    <name evidence="12" type="ORF">EZJ44_07715</name>
</gene>
<keyword evidence="8 11" id="KW-0472">Membrane</keyword>
<evidence type="ECO:0000256" key="4">
    <source>
        <dbReference type="ARBA" id="ARBA00022519"/>
    </source>
</evidence>
<feature type="transmembrane region" description="Helical" evidence="11">
    <location>
        <begin position="12"/>
        <end position="30"/>
    </location>
</feature>
<keyword evidence="7 11" id="KW-1133">Transmembrane helix</keyword>